<reference evidence="16" key="1">
    <citation type="submission" date="2025-08" db="UniProtKB">
        <authorList>
            <consortium name="RefSeq"/>
        </authorList>
    </citation>
    <scope>IDENTIFICATION</scope>
    <source>
        <tissue evidence="16">Entire body</tissue>
    </source>
</reference>
<comment type="function">
    <text evidence="10">GTP-specific succinyl-CoA synthetase functions in the citric acid cycle (TCA), coupling the hydrolysis of succinyl-CoA to the synthesis of GTP and thus represents the only step of substrate-level phosphorylation in the TCA. The beta subunit provides nucleotide specificity of the enzyme and binds the substrate succinate, while the binding sites for coenzyme A and phosphate are found in the alpha subunit.</text>
</comment>
<dbReference type="Gene3D" id="3.30.1490.20">
    <property type="entry name" value="ATP-grasp fold, A domain"/>
    <property type="match status" value="1"/>
</dbReference>
<feature type="binding site" evidence="12">
    <location>
        <position position="254"/>
    </location>
    <ligand>
        <name>Mg(2+)</name>
        <dbReference type="ChEBI" id="CHEBI:18420"/>
    </ligand>
</feature>
<dbReference type="PROSITE" id="PS50975">
    <property type="entry name" value="ATP_GRASP"/>
    <property type="match status" value="1"/>
</dbReference>
<evidence type="ECO:0000259" key="14">
    <source>
        <dbReference type="PROSITE" id="PS50975"/>
    </source>
</evidence>
<comment type="catalytic activity">
    <reaction evidence="9">
        <text>GTP + succinate + CoA = succinyl-CoA + GDP + phosphate</text>
        <dbReference type="Rhea" id="RHEA:22120"/>
        <dbReference type="ChEBI" id="CHEBI:30031"/>
        <dbReference type="ChEBI" id="CHEBI:37565"/>
        <dbReference type="ChEBI" id="CHEBI:43474"/>
        <dbReference type="ChEBI" id="CHEBI:57287"/>
        <dbReference type="ChEBI" id="CHEBI:57292"/>
        <dbReference type="ChEBI" id="CHEBI:58189"/>
        <dbReference type="EC" id="6.2.1.4"/>
    </reaction>
</comment>
<evidence type="ECO:0000256" key="10">
    <source>
        <dbReference type="ARBA" id="ARBA00053833"/>
    </source>
</evidence>
<dbReference type="PIRSF" id="PIRSF001554">
    <property type="entry name" value="SucCS_beta"/>
    <property type="match status" value="1"/>
</dbReference>
<keyword evidence="3 12" id="KW-0436">Ligase</keyword>
<dbReference type="KEGG" id="apln:108742736"/>
<evidence type="ECO:0000256" key="7">
    <source>
        <dbReference type="ARBA" id="ARBA00022842"/>
    </source>
</evidence>
<feature type="binding site" evidence="12">
    <location>
        <position position="149"/>
    </location>
    <ligand>
        <name>ATP</name>
        <dbReference type="ChEBI" id="CHEBI:30616"/>
    </ligand>
</feature>
<evidence type="ECO:0000256" key="9">
    <source>
        <dbReference type="ARBA" id="ARBA00052879"/>
    </source>
</evidence>
<sequence length="427" mass="46782">MIGQQVKKISVSLLSKTIPVFLQKKLGPLCYQIRNLNVHEHISYTLLREYGIPVPNFGVATTKDEAKKIAQGLKTNDLVVKAQVLTGGRGKGTFKNGYKGGVQLVKSPDEVAAAAEKMLGQLLVTKQTGAAGRICNKVMVTERKYQKKEYYIAVMMERSFNGPVIIASSEGGVEIEEVAAKNPGAIMYEPIDYAKGLQKSQAEKVIKKLGLEKQMDSTLKLLDNMYKLFKEKDALLIEINPYAEDKEGKYYALDAKFNFDDTAFYRQKDLFSKRDWSQEDMREVQAAKYDLNYIALDGSIGCMVNGAGLAMATMDIITLHGGVPANFLDVGGGATKEAVTEAFKIITTDPKVKCIYVNIFGGIMRCDIIAEGIVAAMKELKMSQPIVCRLQGTNAEAASKIISQSGLKIEAENDLDKAAKSAVSKAK</sequence>
<evidence type="ECO:0000256" key="3">
    <source>
        <dbReference type="ARBA" id="ARBA00022598"/>
    </source>
</evidence>
<proteinExistence type="inferred from homology"/>
<evidence type="ECO:0000256" key="1">
    <source>
        <dbReference type="ARBA" id="ARBA00005064"/>
    </source>
</evidence>
<dbReference type="GO" id="GO:0004776">
    <property type="term" value="F:succinate-CoA ligase (GDP-forming) activity"/>
    <property type="evidence" value="ECO:0007669"/>
    <property type="project" value="UniProtKB-EC"/>
</dbReference>
<dbReference type="PROSITE" id="PS01217">
    <property type="entry name" value="SUCCINYL_COA_LIG_3"/>
    <property type="match status" value="1"/>
</dbReference>
<gene>
    <name evidence="16" type="primary">LOC108742736</name>
</gene>
<dbReference type="InterPro" id="IPR011761">
    <property type="entry name" value="ATP-grasp"/>
</dbReference>
<dbReference type="Pfam" id="PF08442">
    <property type="entry name" value="ATP-grasp_2"/>
    <property type="match status" value="1"/>
</dbReference>
<feature type="binding site" evidence="12">
    <location>
        <position position="81"/>
    </location>
    <ligand>
        <name>ATP</name>
        <dbReference type="ChEBI" id="CHEBI:30616"/>
    </ligand>
</feature>
<evidence type="ECO:0000256" key="5">
    <source>
        <dbReference type="ARBA" id="ARBA00022741"/>
    </source>
</evidence>
<dbReference type="Proteomes" id="UP000192223">
    <property type="component" value="Unplaced"/>
</dbReference>
<dbReference type="SUPFAM" id="SSF52210">
    <property type="entry name" value="Succinyl-CoA synthetase domains"/>
    <property type="match status" value="1"/>
</dbReference>
<keyword evidence="4 12" id="KW-0479">Metal-binding</keyword>
<keyword evidence="15" id="KW-1185">Reference proteome</keyword>
<dbReference type="FunFam" id="3.30.470.20:FF:000002">
    <property type="entry name" value="Succinate--CoA ligase [ADP-forming] subunit beta"/>
    <property type="match status" value="1"/>
</dbReference>
<dbReference type="NCBIfam" id="TIGR01016">
    <property type="entry name" value="sucCoAbeta"/>
    <property type="match status" value="1"/>
</dbReference>
<feature type="binding site" evidence="12">
    <location>
        <position position="305"/>
    </location>
    <ligand>
        <name>substrate</name>
        <note>ligand shared with subunit alpha</note>
    </ligand>
</feature>
<feature type="binding site" evidence="12">
    <location>
        <begin position="362"/>
        <end position="364"/>
    </location>
    <ligand>
        <name>substrate</name>
        <note>ligand shared with subunit alpha</note>
    </ligand>
</feature>
<comment type="subcellular location">
    <subcellularLocation>
        <location evidence="12">Mitochondrion</location>
    </subcellularLocation>
</comment>
<dbReference type="Gene3D" id="3.40.50.261">
    <property type="entry name" value="Succinyl-CoA synthetase domains"/>
    <property type="match status" value="1"/>
</dbReference>
<evidence type="ECO:0000313" key="16">
    <source>
        <dbReference type="RefSeq" id="XP_018333540.1"/>
    </source>
</evidence>
<keyword evidence="6 12" id="KW-0067">ATP-binding</keyword>
<accession>A0A1W4XMD1</accession>
<evidence type="ECO:0000256" key="13">
    <source>
        <dbReference type="RuleBase" id="RU361258"/>
    </source>
</evidence>
<evidence type="ECO:0000256" key="4">
    <source>
        <dbReference type="ARBA" id="ARBA00022723"/>
    </source>
</evidence>
<dbReference type="GO" id="GO:0006104">
    <property type="term" value="P:succinyl-CoA metabolic process"/>
    <property type="evidence" value="ECO:0007669"/>
    <property type="project" value="TreeGrafter"/>
</dbReference>
<dbReference type="AlphaFoldDB" id="A0A1W4XMD1"/>
<dbReference type="GO" id="GO:0005524">
    <property type="term" value="F:ATP binding"/>
    <property type="evidence" value="ECO:0007669"/>
    <property type="project" value="UniProtKB-UniRule"/>
</dbReference>
<name>A0A1W4XMD1_AGRPL</name>
<comment type="function">
    <text evidence="12">Succinyl-CoA synthetase functions in the citric acid cycle (TCA), coupling the hydrolysis of succinyl-CoA to the synthesis of ATP and thus represents the only step of substrate-level phosphorylation in the TCA. The beta subunit provides nucleotide specificity of the enzyme and binds the substrate succinate, while the binding sites for coenzyme A and phosphate are found in the alpha subunit.</text>
</comment>
<protein>
    <recommendedName>
        <fullName evidence="12">Succinate--CoA ligase [ADP-forming] subunit beta, mitochondrial</fullName>
        <ecNumber evidence="12">6.2.1.5</ecNumber>
    </recommendedName>
    <alternativeName>
        <fullName evidence="12">Succinyl-CoA synthetase beta chain</fullName>
        <shortName evidence="12">SCS-beta</shortName>
    </alternativeName>
</protein>
<evidence type="ECO:0000256" key="8">
    <source>
        <dbReference type="ARBA" id="ARBA00022946"/>
    </source>
</evidence>
<dbReference type="FunFam" id="3.30.1490.20:FF:000004">
    <property type="entry name" value="Succinate--CoA ligase [ADP-forming] subunit beta, mitochondrial"/>
    <property type="match status" value="1"/>
</dbReference>
<dbReference type="OrthoDB" id="1552at2759"/>
<dbReference type="Pfam" id="PF00549">
    <property type="entry name" value="Ligase_CoA"/>
    <property type="match status" value="1"/>
</dbReference>
<comment type="cofactor">
    <cofactor evidence="12">
        <name>Mg(2+)</name>
        <dbReference type="ChEBI" id="CHEBI:18420"/>
    </cofactor>
    <text evidence="12">Binds 1 Mg(2+) ion per subunit.</text>
</comment>
<keyword evidence="7 12" id="KW-0460">Magnesium</keyword>
<comment type="subunit">
    <text evidence="11">Heterodimer of an alpha and a beta subunit. The beta subunit determines specificity for GTP.</text>
</comment>
<keyword evidence="5 12" id="KW-0547">Nucleotide-binding</keyword>
<comment type="pathway">
    <text evidence="1 12">Carbohydrate metabolism; tricarboxylic acid cycle; succinate from succinyl-CoA (ligase route): step 1/1.</text>
</comment>
<evidence type="ECO:0000256" key="11">
    <source>
        <dbReference type="ARBA" id="ARBA00063570"/>
    </source>
</evidence>
<keyword evidence="12" id="KW-0496">Mitochondrion</keyword>
<dbReference type="InParanoid" id="A0A1W4XMD1"/>
<dbReference type="GO" id="GO:0005739">
    <property type="term" value="C:mitochondrion"/>
    <property type="evidence" value="ECO:0007669"/>
    <property type="project" value="UniProtKB-SubCell"/>
</dbReference>
<dbReference type="NCBIfam" id="NF001913">
    <property type="entry name" value="PRK00696.1"/>
    <property type="match status" value="1"/>
</dbReference>
<evidence type="ECO:0000256" key="2">
    <source>
        <dbReference type="ARBA" id="ARBA00022532"/>
    </source>
</evidence>
<dbReference type="InterPro" id="IPR016102">
    <property type="entry name" value="Succinyl-CoA_synth-like"/>
</dbReference>
<dbReference type="GO" id="GO:0000287">
    <property type="term" value="F:magnesium ion binding"/>
    <property type="evidence" value="ECO:0007669"/>
    <property type="project" value="UniProtKB-UniRule"/>
</dbReference>
<evidence type="ECO:0000256" key="12">
    <source>
        <dbReference type="HAMAP-Rule" id="MF_03219"/>
    </source>
</evidence>
<feature type="binding site" evidence="12">
    <location>
        <position position="240"/>
    </location>
    <ligand>
        <name>Mg(2+)</name>
        <dbReference type="ChEBI" id="CHEBI:18420"/>
    </ligand>
</feature>
<feature type="domain" description="ATP-grasp" evidence="14">
    <location>
        <begin position="44"/>
        <end position="268"/>
    </location>
</feature>
<dbReference type="InterPro" id="IPR013815">
    <property type="entry name" value="ATP_grasp_subdomain_1"/>
</dbReference>
<dbReference type="HAMAP" id="MF_00558">
    <property type="entry name" value="Succ_CoA_beta"/>
    <property type="match status" value="1"/>
</dbReference>
<feature type="binding site" evidence="12">
    <location>
        <begin position="88"/>
        <end position="90"/>
    </location>
    <ligand>
        <name>ATP</name>
        <dbReference type="ChEBI" id="CHEBI:30616"/>
    </ligand>
</feature>
<dbReference type="GO" id="GO:0006099">
    <property type="term" value="P:tricarboxylic acid cycle"/>
    <property type="evidence" value="ECO:0007669"/>
    <property type="project" value="UniProtKB-UniRule"/>
</dbReference>
<keyword evidence="8" id="KW-0809">Transit peptide</keyword>
<dbReference type="InterPro" id="IPR005811">
    <property type="entry name" value="SUCC_ACL_C"/>
</dbReference>
<comment type="catalytic activity">
    <reaction evidence="12">
        <text>succinate + ATP + CoA = succinyl-CoA + ADP + phosphate</text>
        <dbReference type="Rhea" id="RHEA:17661"/>
        <dbReference type="ChEBI" id="CHEBI:30031"/>
        <dbReference type="ChEBI" id="CHEBI:30616"/>
        <dbReference type="ChEBI" id="CHEBI:43474"/>
        <dbReference type="ChEBI" id="CHEBI:57287"/>
        <dbReference type="ChEBI" id="CHEBI:57292"/>
        <dbReference type="ChEBI" id="CHEBI:456216"/>
        <dbReference type="EC" id="6.2.1.5"/>
    </reaction>
</comment>
<dbReference type="Gene3D" id="3.30.470.20">
    <property type="entry name" value="ATP-grasp fold, B domain"/>
    <property type="match status" value="1"/>
</dbReference>
<dbReference type="PANTHER" id="PTHR11815">
    <property type="entry name" value="SUCCINYL-COA SYNTHETASE BETA CHAIN"/>
    <property type="match status" value="1"/>
</dbReference>
<dbReference type="GO" id="GO:0004775">
    <property type="term" value="F:succinate-CoA ligase (ADP-forming) activity"/>
    <property type="evidence" value="ECO:0007669"/>
    <property type="project" value="UniProtKB-UniRule"/>
</dbReference>
<dbReference type="RefSeq" id="XP_018333540.1">
    <property type="nucleotide sequence ID" value="XM_018478038.1"/>
</dbReference>
<evidence type="ECO:0000256" key="6">
    <source>
        <dbReference type="ARBA" id="ARBA00022840"/>
    </source>
</evidence>
<dbReference type="FunFam" id="3.40.50.261:FF:000001">
    <property type="entry name" value="Succinate--CoA ligase [ADP-forming] subunit beta"/>
    <property type="match status" value="1"/>
</dbReference>
<dbReference type="STRING" id="224129.A0A1W4XMD1"/>
<dbReference type="GO" id="GO:0042709">
    <property type="term" value="C:succinate-CoA ligase complex"/>
    <property type="evidence" value="ECO:0007669"/>
    <property type="project" value="TreeGrafter"/>
</dbReference>
<dbReference type="SUPFAM" id="SSF56059">
    <property type="entry name" value="Glutathione synthetase ATP-binding domain-like"/>
    <property type="match status" value="1"/>
</dbReference>
<dbReference type="EC" id="6.2.1.5" evidence="12"/>
<comment type="similarity">
    <text evidence="12 13">Belongs to the succinate/malate CoA ligase beta subunit family.</text>
</comment>
<keyword evidence="2 12" id="KW-0816">Tricarboxylic acid cycle</keyword>
<evidence type="ECO:0000313" key="15">
    <source>
        <dbReference type="Proteomes" id="UP000192223"/>
    </source>
</evidence>
<dbReference type="UniPathway" id="UPA00223">
    <property type="reaction ID" value="UER00999"/>
</dbReference>
<dbReference type="GeneID" id="108742736"/>
<dbReference type="InterPro" id="IPR013650">
    <property type="entry name" value="ATP-grasp_succ-CoA_synth-type"/>
</dbReference>
<dbReference type="InterPro" id="IPR005809">
    <property type="entry name" value="Succ_CoA_ligase-like_bsu"/>
</dbReference>
<organism evidence="15 16">
    <name type="scientific">Agrilus planipennis</name>
    <name type="common">Emerald ash borer</name>
    <name type="synonym">Agrilus marcopoli</name>
    <dbReference type="NCBI Taxonomy" id="224129"/>
    <lineage>
        <taxon>Eukaryota</taxon>
        <taxon>Metazoa</taxon>
        <taxon>Ecdysozoa</taxon>
        <taxon>Arthropoda</taxon>
        <taxon>Hexapoda</taxon>
        <taxon>Insecta</taxon>
        <taxon>Pterygota</taxon>
        <taxon>Neoptera</taxon>
        <taxon>Endopterygota</taxon>
        <taxon>Coleoptera</taxon>
        <taxon>Polyphaga</taxon>
        <taxon>Elateriformia</taxon>
        <taxon>Buprestoidea</taxon>
        <taxon>Buprestidae</taxon>
        <taxon>Agrilinae</taxon>
        <taxon>Agrilus</taxon>
    </lineage>
</organism>
<dbReference type="InterPro" id="IPR017866">
    <property type="entry name" value="Succ-CoA_synthase_bsu_CS"/>
</dbReference>
<dbReference type="PANTHER" id="PTHR11815:SF1">
    <property type="entry name" value="SUCCINATE--COA LIGASE [ADP-FORMING] SUBUNIT BETA, MITOCHONDRIAL"/>
    <property type="match status" value="1"/>
</dbReference>